<dbReference type="GO" id="GO:0006353">
    <property type="term" value="P:DNA-templated transcription termination"/>
    <property type="evidence" value="ECO:0007669"/>
    <property type="project" value="InterPro"/>
</dbReference>
<accession>A0A1G6I276</accession>
<dbReference type="RefSeq" id="WP_110057663.1">
    <property type="nucleotide sequence ID" value="NZ_CP016353.1"/>
</dbReference>
<protein>
    <submittedName>
        <fullName evidence="2">Rho termination factor, N-terminal domain</fullName>
    </submittedName>
</protein>
<feature type="domain" description="Rho termination factor-like N-terminal" evidence="1">
    <location>
        <begin position="4"/>
        <end position="42"/>
    </location>
</feature>
<name>A0A1G6I276_9PSEU</name>
<evidence type="ECO:0000259" key="1">
    <source>
        <dbReference type="Pfam" id="PF07498"/>
    </source>
</evidence>
<dbReference type="InterPro" id="IPR036269">
    <property type="entry name" value="Rho_N_sf"/>
</dbReference>
<evidence type="ECO:0000313" key="2">
    <source>
        <dbReference type="EMBL" id="SDC00483.1"/>
    </source>
</evidence>
<dbReference type="AlphaFoldDB" id="A0A1G6I276"/>
<gene>
    <name evidence="2" type="ORF">SAMN05421630_10122</name>
</gene>
<proteinExistence type="predicted"/>
<organism evidence="2 3">
    <name type="scientific">Prauserella marina</name>
    <dbReference type="NCBI Taxonomy" id="530584"/>
    <lineage>
        <taxon>Bacteria</taxon>
        <taxon>Bacillati</taxon>
        <taxon>Actinomycetota</taxon>
        <taxon>Actinomycetes</taxon>
        <taxon>Pseudonocardiales</taxon>
        <taxon>Pseudonocardiaceae</taxon>
        <taxon>Prauserella</taxon>
    </lineage>
</organism>
<dbReference type="Proteomes" id="UP000199494">
    <property type="component" value="Unassembled WGS sequence"/>
</dbReference>
<keyword evidence="3" id="KW-1185">Reference proteome</keyword>
<reference evidence="2 3" key="1">
    <citation type="submission" date="2016-10" db="EMBL/GenBank/DDBJ databases">
        <authorList>
            <person name="de Groot N.N."/>
        </authorList>
    </citation>
    <scope>NUCLEOTIDE SEQUENCE [LARGE SCALE GENOMIC DNA]</scope>
    <source>
        <strain evidence="2 3">CGMCC 4.5506</strain>
    </source>
</reference>
<sequence length="58" mass="6423">MKLELQDMTMGELTEEAHRAGIAFVAHMSVQELIEAIEQQQETNALLPARERGDLTAG</sequence>
<evidence type="ECO:0000313" key="3">
    <source>
        <dbReference type="Proteomes" id="UP000199494"/>
    </source>
</evidence>
<dbReference type="SUPFAM" id="SSF68912">
    <property type="entry name" value="Rho N-terminal domain-like"/>
    <property type="match status" value="1"/>
</dbReference>
<dbReference type="InterPro" id="IPR011112">
    <property type="entry name" value="Rho-like_N"/>
</dbReference>
<dbReference type="EMBL" id="FMZE01000001">
    <property type="protein sequence ID" value="SDC00483.1"/>
    <property type="molecule type" value="Genomic_DNA"/>
</dbReference>
<dbReference type="Pfam" id="PF07498">
    <property type="entry name" value="Rho_N"/>
    <property type="match status" value="1"/>
</dbReference>